<keyword evidence="2 5" id="KW-0238">DNA-binding</keyword>
<name>A0ABX0TXF8_9SPHN</name>
<reference evidence="5 6" key="1">
    <citation type="submission" date="2020-03" db="EMBL/GenBank/DDBJ databases">
        <title>Genomic Encyclopedia of Type Strains, Phase IV (KMG-IV): sequencing the most valuable type-strain genomes for metagenomic binning, comparative biology and taxonomic classification.</title>
        <authorList>
            <person name="Goeker M."/>
        </authorList>
    </citation>
    <scope>NUCLEOTIDE SEQUENCE [LARGE SCALE GENOMIC DNA]</scope>
    <source>
        <strain evidence="5 6">DSM 22753</strain>
    </source>
</reference>
<dbReference type="Proteomes" id="UP000788153">
    <property type="component" value="Unassembled WGS sequence"/>
</dbReference>
<dbReference type="InterPro" id="IPR025847">
    <property type="entry name" value="MEDS_domain"/>
</dbReference>
<dbReference type="CDD" id="cd06170">
    <property type="entry name" value="LuxR_C_like"/>
    <property type="match status" value="1"/>
</dbReference>
<dbReference type="EMBL" id="JAASQP010000001">
    <property type="protein sequence ID" value="NIJ22985.1"/>
    <property type="molecule type" value="Genomic_DNA"/>
</dbReference>
<accession>A0ABX0TXF8</accession>
<dbReference type="SMART" id="SM00421">
    <property type="entry name" value="HTH_LUXR"/>
    <property type="match status" value="1"/>
</dbReference>
<keyword evidence="6" id="KW-1185">Reference proteome</keyword>
<evidence type="ECO:0000256" key="1">
    <source>
        <dbReference type="ARBA" id="ARBA00023015"/>
    </source>
</evidence>
<dbReference type="PROSITE" id="PS00622">
    <property type="entry name" value="HTH_LUXR_1"/>
    <property type="match status" value="1"/>
</dbReference>
<evidence type="ECO:0000256" key="2">
    <source>
        <dbReference type="ARBA" id="ARBA00023125"/>
    </source>
</evidence>
<keyword evidence="1" id="KW-0805">Transcription regulation</keyword>
<dbReference type="InterPro" id="IPR000792">
    <property type="entry name" value="Tscrpt_reg_LuxR_C"/>
</dbReference>
<dbReference type="PANTHER" id="PTHR44688">
    <property type="entry name" value="DNA-BINDING TRANSCRIPTIONAL ACTIVATOR DEVR_DOSR"/>
    <property type="match status" value="1"/>
</dbReference>
<comment type="caution">
    <text evidence="5">The sequence shown here is derived from an EMBL/GenBank/DDBJ whole genome shotgun (WGS) entry which is preliminary data.</text>
</comment>
<feature type="domain" description="HTH luxR-type" evidence="4">
    <location>
        <begin position="199"/>
        <end position="264"/>
    </location>
</feature>
<evidence type="ECO:0000313" key="6">
    <source>
        <dbReference type="Proteomes" id="UP000788153"/>
    </source>
</evidence>
<evidence type="ECO:0000256" key="3">
    <source>
        <dbReference type="ARBA" id="ARBA00023163"/>
    </source>
</evidence>
<dbReference type="InterPro" id="IPR016032">
    <property type="entry name" value="Sig_transdc_resp-reg_C-effctor"/>
</dbReference>
<protein>
    <submittedName>
        <fullName evidence="5">DNA-binding CsgD family transcriptional regulator</fullName>
    </submittedName>
</protein>
<dbReference type="PANTHER" id="PTHR44688:SF16">
    <property type="entry name" value="DNA-BINDING TRANSCRIPTIONAL ACTIVATOR DEVR_DOSR"/>
    <property type="match status" value="1"/>
</dbReference>
<dbReference type="Pfam" id="PF14417">
    <property type="entry name" value="MEDS"/>
    <property type="match status" value="1"/>
</dbReference>
<organism evidence="5 6">
    <name type="scientific">Sphingomonas japonica</name>
    <dbReference type="NCBI Taxonomy" id="511662"/>
    <lineage>
        <taxon>Bacteria</taxon>
        <taxon>Pseudomonadati</taxon>
        <taxon>Pseudomonadota</taxon>
        <taxon>Alphaproteobacteria</taxon>
        <taxon>Sphingomonadales</taxon>
        <taxon>Sphingomonadaceae</taxon>
        <taxon>Sphingomonas</taxon>
    </lineage>
</organism>
<dbReference type="SUPFAM" id="SSF46894">
    <property type="entry name" value="C-terminal effector domain of the bipartite response regulators"/>
    <property type="match status" value="1"/>
</dbReference>
<dbReference type="PROSITE" id="PS50043">
    <property type="entry name" value="HTH_LUXR_2"/>
    <property type="match status" value="1"/>
</dbReference>
<keyword evidence="3" id="KW-0804">Transcription</keyword>
<evidence type="ECO:0000313" key="5">
    <source>
        <dbReference type="EMBL" id="NIJ22985.1"/>
    </source>
</evidence>
<dbReference type="GO" id="GO:0003677">
    <property type="term" value="F:DNA binding"/>
    <property type="evidence" value="ECO:0007669"/>
    <property type="project" value="UniProtKB-KW"/>
</dbReference>
<sequence length="285" mass="31125">MMPQSKEPKPVGAEPPYDAVLAAICHGTHICAFYETEDDLLDLVSQFCAAGARRGDQCLWVKPDGMNADPLARQGVELHSATDMYLQGDGFEGGSMVALWHEKLAEALAHNHAGLSASGHTCWLQQRDWQAFMEYENYLNEVIADKPISLLCTYPLSACKAGDILDVVRAHEVALARQNDRWSVIETHLTNDSPDALDGASRVASLSPREQQVLSMVADGVATKSIAFELGLSVRTIEVHRERAVRRLGVRTMVEAIRLLTLALPAAPLMAVKRHTPGGLRAANH</sequence>
<dbReference type="InterPro" id="IPR036388">
    <property type="entry name" value="WH-like_DNA-bd_sf"/>
</dbReference>
<gene>
    <name evidence="5" type="ORF">FHT01_000527</name>
</gene>
<dbReference type="Gene3D" id="1.10.10.10">
    <property type="entry name" value="Winged helix-like DNA-binding domain superfamily/Winged helix DNA-binding domain"/>
    <property type="match status" value="1"/>
</dbReference>
<evidence type="ECO:0000259" key="4">
    <source>
        <dbReference type="PROSITE" id="PS50043"/>
    </source>
</evidence>
<proteinExistence type="predicted"/>
<dbReference type="Pfam" id="PF00196">
    <property type="entry name" value="GerE"/>
    <property type="match status" value="1"/>
</dbReference>
<dbReference type="PRINTS" id="PR00038">
    <property type="entry name" value="HTHLUXR"/>
</dbReference>